<keyword evidence="1 6" id="KW-0436">Ligase</keyword>
<dbReference type="GO" id="GO:0004088">
    <property type="term" value="F:carbamoyl-phosphate synthase (glutamine-hydrolyzing) activity"/>
    <property type="evidence" value="ECO:0007669"/>
    <property type="project" value="UniProtKB-EC"/>
</dbReference>
<dbReference type="AlphaFoldDB" id="A0A089Z0Q7"/>
<dbReference type="EMBL" id="CP009438">
    <property type="protein sequence ID" value="AIR99415.1"/>
    <property type="molecule type" value="Genomic_DNA"/>
</dbReference>
<reference evidence="7" key="1">
    <citation type="journal article" date="2015" name="J. Biotechnol.">
        <title>Complete genome sequence of the actinobacterium Streptomyces glaucescens GLA.O (DSM 40922) consisting of a linear chromosome and one linear plasmid.</title>
        <authorList>
            <person name="Ortseifen V."/>
            <person name="Winkler A."/>
            <person name="Albersmeier A."/>
            <person name="Wendler S."/>
            <person name="Puhler A."/>
            <person name="Kalinowski J."/>
            <person name="Ruckert C."/>
        </authorList>
    </citation>
    <scope>NUCLEOTIDE SEQUENCE [LARGE SCALE GENOMIC DNA]</scope>
    <source>
        <strain evidence="7">DSM 40922 / GLA O</strain>
    </source>
</reference>
<dbReference type="Proteomes" id="UP000029482">
    <property type="component" value="Chromosome"/>
</dbReference>
<evidence type="ECO:0000256" key="3">
    <source>
        <dbReference type="ARBA" id="ARBA00022840"/>
    </source>
</evidence>
<proteinExistence type="predicted"/>
<dbReference type="eggNOG" id="COG1181">
    <property type="taxonomic scope" value="Bacteria"/>
</dbReference>
<dbReference type="PANTHER" id="PTHR43585">
    <property type="entry name" value="FUMIPYRROLE BIOSYNTHESIS PROTEIN C"/>
    <property type="match status" value="1"/>
</dbReference>
<keyword evidence="2 4" id="KW-0547">Nucleotide-binding</keyword>
<evidence type="ECO:0000256" key="2">
    <source>
        <dbReference type="ARBA" id="ARBA00022741"/>
    </source>
</evidence>
<dbReference type="PROSITE" id="PS50975">
    <property type="entry name" value="ATP_GRASP"/>
    <property type="match status" value="1"/>
</dbReference>
<dbReference type="GO" id="GO:0046872">
    <property type="term" value="F:metal ion binding"/>
    <property type="evidence" value="ECO:0007669"/>
    <property type="project" value="InterPro"/>
</dbReference>
<protein>
    <submittedName>
        <fullName evidence="6">Biotin carboxylase</fullName>
        <ecNumber evidence="6">6.3.5.5</ecNumber>
    </submittedName>
</protein>
<keyword evidence="7" id="KW-1185">Reference proteome</keyword>
<dbReference type="InterPro" id="IPR011761">
    <property type="entry name" value="ATP-grasp"/>
</dbReference>
<evidence type="ECO:0000256" key="1">
    <source>
        <dbReference type="ARBA" id="ARBA00022598"/>
    </source>
</evidence>
<dbReference type="Gene3D" id="3.40.50.20">
    <property type="match status" value="1"/>
</dbReference>
<dbReference type="SUPFAM" id="SSF56059">
    <property type="entry name" value="Glutathione synthetase ATP-binding domain-like"/>
    <property type="match status" value="1"/>
</dbReference>
<organism evidence="6 7">
    <name type="scientific">Streptomyces glaucescens</name>
    <dbReference type="NCBI Taxonomy" id="1907"/>
    <lineage>
        <taxon>Bacteria</taxon>
        <taxon>Bacillati</taxon>
        <taxon>Actinomycetota</taxon>
        <taxon>Actinomycetes</taxon>
        <taxon>Kitasatosporales</taxon>
        <taxon>Streptomycetaceae</taxon>
        <taxon>Streptomyces</taxon>
    </lineage>
</organism>
<dbReference type="Gene3D" id="3.30.470.20">
    <property type="entry name" value="ATP-grasp fold, B domain"/>
    <property type="match status" value="1"/>
</dbReference>
<evidence type="ECO:0000256" key="4">
    <source>
        <dbReference type="PROSITE-ProRule" id="PRU00409"/>
    </source>
</evidence>
<feature type="domain" description="ATP-grasp" evidence="5">
    <location>
        <begin position="133"/>
        <end position="325"/>
    </location>
</feature>
<dbReference type="EC" id="6.3.5.5" evidence="6"/>
<name>A0A089Z0Q7_STRGA</name>
<accession>A0A089Z0Q7</accession>
<dbReference type="PANTHER" id="PTHR43585:SF2">
    <property type="entry name" value="ATP-GRASP ENZYME FSQD"/>
    <property type="match status" value="1"/>
</dbReference>
<keyword evidence="3 4" id="KW-0067">ATP-binding</keyword>
<dbReference type="KEGG" id="sgu:SGLAU_17260"/>
<evidence type="ECO:0000313" key="7">
    <source>
        <dbReference type="Proteomes" id="UP000029482"/>
    </source>
</evidence>
<dbReference type="Pfam" id="PF13535">
    <property type="entry name" value="ATP-grasp_4"/>
    <property type="match status" value="1"/>
</dbReference>
<dbReference type="RefSeq" id="WP_043502469.1">
    <property type="nucleotide sequence ID" value="NZ_CP009438.1"/>
</dbReference>
<dbReference type="HOGENOM" id="CLU_626873_0_0_11"/>
<dbReference type="GO" id="GO:0005524">
    <property type="term" value="F:ATP binding"/>
    <property type="evidence" value="ECO:0007669"/>
    <property type="project" value="UniProtKB-UniRule"/>
</dbReference>
<sequence length="437" mass="46432">MSRDTSVSAPDRPEAVLFMGDLVVLARQGRLVQEALARDLVPLAVVSTDTDLARLDAVRSDPAHSLHGLGEVVQVPDARIASVLPAVQPLLSRYDVRGVLSVGEVFVEPVGVLADCLGLPGTGSKAAVICRNKLLQRTAAPEFSPRWQVVPPAERASFTLPADHYPAVVKPAGRFYSSGVTEVAGQEELTAALAQFGDDEISLVESRVHGPEFSVEALVQDGEVLWSGVTGKETNEHEGPYFTELSHTSPALLDPADEAALIAANTEILSRAGVRDGITHGEYRLTPGGVVLMEIAARLPGDAITFLWELATGVPVEPVMLDLALGVPTRYPAPRRRARQQFVDHPHGVLRDVTADGAEVSWPARDDRWPELTPVAADAEAGLRGVLVGRLPGDVLGVQEHSGHRSASVVVDAPLDADLDLAAKRAVAQVSLHLDPA</sequence>
<dbReference type="STRING" id="1907.SGLAU_17260"/>
<evidence type="ECO:0000313" key="6">
    <source>
        <dbReference type="EMBL" id="AIR99415.1"/>
    </source>
</evidence>
<dbReference type="InterPro" id="IPR052032">
    <property type="entry name" value="ATP-dep_AA_Ligase"/>
</dbReference>
<evidence type="ECO:0000259" key="5">
    <source>
        <dbReference type="PROSITE" id="PS50975"/>
    </source>
</evidence>
<gene>
    <name evidence="6" type="ORF">SGLAU_17260</name>
</gene>